<sequence length="352" mass="38496">MKRSRDATELSMASMASCQPSAASAISTITATPLVNGFTHQRHPFKQRFIPSYISSISGICSSSSSGSSNHQRFHPSAASSISSIPSCIPSWQRFIQTIIGVITTTRCTIHQRHHLSAGGIYQHRHLSAESLTGGAIQPPGALPINGIIYQGHTITIVIYQRYHTEAAPSKQSGALPTNDITCCQGHTVITVVSCQGHTVIAIVIYRRYQNIRGITYHIIQRRHRLPAAFVSQSTIYQRDHSRAAHPTMAPSTSINLQQHCLNNIFHRRDHSQAAQSQPTGALPINGSIIQGHYPRRHHPNLQQQSQQHPSLGNGHTQARHPSTTGPMGSISKVDSHHPLSIMRLPLGDIPS</sequence>
<evidence type="ECO:0000313" key="3">
    <source>
        <dbReference type="Proteomes" id="UP001275084"/>
    </source>
</evidence>
<organism evidence="2 3">
    <name type="scientific">Lasiosphaeria hispida</name>
    <dbReference type="NCBI Taxonomy" id="260671"/>
    <lineage>
        <taxon>Eukaryota</taxon>
        <taxon>Fungi</taxon>
        <taxon>Dikarya</taxon>
        <taxon>Ascomycota</taxon>
        <taxon>Pezizomycotina</taxon>
        <taxon>Sordariomycetes</taxon>
        <taxon>Sordariomycetidae</taxon>
        <taxon>Sordariales</taxon>
        <taxon>Lasiosphaeriaceae</taxon>
        <taxon>Lasiosphaeria</taxon>
    </lineage>
</organism>
<feature type="region of interest" description="Disordered" evidence="1">
    <location>
        <begin position="270"/>
        <end position="352"/>
    </location>
</feature>
<evidence type="ECO:0000313" key="2">
    <source>
        <dbReference type="EMBL" id="KAK3358156.1"/>
    </source>
</evidence>
<comment type="caution">
    <text evidence="2">The sequence shown here is derived from an EMBL/GenBank/DDBJ whole genome shotgun (WGS) entry which is preliminary data.</text>
</comment>
<accession>A0AAJ0HP26</accession>
<proteinExistence type="predicted"/>
<reference evidence="2" key="1">
    <citation type="journal article" date="2023" name="Mol. Phylogenet. Evol.">
        <title>Genome-scale phylogeny and comparative genomics of the fungal order Sordariales.</title>
        <authorList>
            <person name="Hensen N."/>
            <person name="Bonometti L."/>
            <person name="Westerberg I."/>
            <person name="Brannstrom I.O."/>
            <person name="Guillou S."/>
            <person name="Cros-Aarteil S."/>
            <person name="Calhoun S."/>
            <person name="Haridas S."/>
            <person name="Kuo A."/>
            <person name="Mondo S."/>
            <person name="Pangilinan J."/>
            <person name="Riley R."/>
            <person name="LaButti K."/>
            <person name="Andreopoulos B."/>
            <person name="Lipzen A."/>
            <person name="Chen C."/>
            <person name="Yan M."/>
            <person name="Daum C."/>
            <person name="Ng V."/>
            <person name="Clum A."/>
            <person name="Steindorff A."/>
            <person name="Ohm R.A."/>
            <person name="Martin F."/>
            <person name="Silar P."/>
            <person name="Natvig D.O."/>
            <person name="Lalanne C."/>
            <person name="Gautier V."/>
            <person name="Ament-Velasquez S.L."/>
            <person name="Kruys A."/>
            <person name="Hutchinson M.I."/>
            <person name="Powell A.J."/>
            <person name="Barry K."/>
            <person name="Miller A.N."/>
            <person name="Grigoriev I.V."/>
            <person name="Debuchy R."/>
            <person name="Gladieux P."/>
            <person name="Hiltunen Thoren M."/>
            <person name="Johannesson H."/>
        </authorList>
    </citation>
    <scope>NUCLEOTIDE SEQUENCE</scope>
    <source>
        <strain evidence="2">CBS 955.72</strain>
    </source>
</reference>
<feature type="compositionally biased region" description="Polar residues" evidence="1">
    <location>
        <begin position="301"/>
        <end position="327"/>
    </location>
</feature>
<keyword evidence="3" id="KW-1185">Reference proteome</keyword>
<evidence type="ECO:0000256" key="1">
    <source>
        <dbReference type="SAM" id="MobiDB-lite"/>
    </source>
</evidence>
<protein>
    <submittedName>
        <fullName evidence="2">Uncharacterized protein</fullName>
    </submittedName>
</protein>
<dbReference type="Proteomes" id="UP001275084">
    <property type="component" value="Unassembled WGS sequence"/>
</dbReference>
<dbReference type="EMBL" id="JAUIQD010000003">
    <property type="protein sequence ID" value="KAK3358156.1"/>
    <property type="molecule type" value="Genomic_DNA"/>
</dbReference>
<name>A0AAJ0HP26_9PEZI</name>
<gene>
    <name evidence="2" type="ORF">B0T25DRAFT_177302</name>
</gene>
<reference evidence="2" key="2">
    <citation type="submission" date="2023-06" db="EMBL/GenBank/DDBJ databases">
        <authorList>
            <consortium name="Lawrence Berkeley National Laboratory"/>
            <person name="Haridas S."/>
            <person name="Hensen N."/>
            <person name="Bonometti L."/>
            <person name="Westerberg I."/>
            <person name="Brannstrom I.O."/>
            <person name="Guillou S."/>
            <person name="Cros-Aarteil S."/>
            <person name="Calhoun S."/>
            <person name="Kuo A."/>
            <person name="Mondo S."/>
            <person name="Pangilinan J."/>
            <person name="Riley R."/>
            <person name="Labutti K."/>
            <person name="Andreopoulos B."/>
            <person name="Lipzen A."/>
            <person name="Chen C."/>
            <person name="Yanf M."/>
            <person name="Daum C."/>
            <person name="Ng V."/>
            <person name="Clum A."/>
            <person name="Steindorff A."/>
            <person name="Ohm R."/>
            <person name="Martin F."/>
            <person name="Silar P."/>
            <person name="Natvig D."/>
            <person name="Lalanne C."/>
            <person name="Gautier V."/>
            <person name="Ament-Velasquez S.L."/>
            <person name="Kruys A."/>
            <person name="Hutchinson M.I."/>
            <person name="Powell A.J."/>
            <person name="Barry K."/>
            <person name="Miller A.N."/>
            <person name="Grigoriev I.V."/>
            <person name="Debuchy R."/>
            <person name="Gladieux P."/>
            <person name="Thoren M.H."/>
            <person name="Johannesson H."/>
        </authorList>
    </citation>
    <scope>NUCLEOTIDE SEQUENCE</scope>
    <source>
        <strain evidence="2">CBS 955.72</strain>
    </source>
</reference>
<dbReference type="AlphaFoldDB" id="A0AAJ0HP26"/>